<organism evidence="1">
    <name type="scientific">Leifsonia sp. NPDC080035</name>
    <dbReference type="NCBI Taxonomy" id="3143936"/>
    <lineage>
        <taxon>Bacteria</taxon>
        <taxon>Bacillati</taxon>
        <taxon>Actinomycetota</taxon>
        <taxon>Actinomycetes</taxon>
        <taxon>Micrococcales</taxon>
        <taxon>Microbacteriaceae</taxon>
        <taxon>Leifsonia</taxon>
    </lineage>
</organism>
<proteinExistence type="predicted"/>
<name>A0AAU7G5P7_9MICO</name>
<accession>A0AAU7G5P7</accession>
<evidence type="ECO:0000313" key="1">
    <source>
        <dbReference type="EMBL" id="XBM46522.1"/>
    </source>
</evidence>
<gene>
    <name evidence="1" type="ORF">AAME72_10485</name>
</gene>
<dbReference type="AlphaFoldDB" id="A0AAU7G5P7"/>
<protein>
    <submittedName>
        <fullName evidence="1">Uncharacterized protein</fullName>
    </submittedName>
</protein>
<reference evidence="1" key="1">
    <citation type="submission" date="2024-05" db="EMBL/GenBank/DDBJ databases">
        <title>The Natural Products Discovery Center: Release of the First 8490 Sequenced Strains for Exploring Actinobacteria Biosynthetic Diversity.</title>
        <authorList>
            <person name="Kalkreuter E."/>
            <person name="Kautsar S.A."/>
            <person name="Yang D."/>
            <person name="Bader C.D."/>
            <person name="Teijaro C.N."/>
            <person name="Fluegel L."/>
            <person name="Davis C.M."/>
            <person name="Simpson J.R."/>
            <person name="Lauterbach L."/>
            <person name="Steele A.D."/>
            <person name="Gui C."/>
            <person name="Meng S."/>
            <person name="Li G."/>
            <person name="Viehrig K."/>
            <person name="Ye F."/>
            <person name="Su P."/>
            <person name="Kiefer A.F."/>
            <person name="Nichols A."/>
            <person name="Cepeda A.J."/>
            <person name="Yan W."/>
            <person name="Fan B."/>
            <person name="Jiang Y."/>
            <person name="Adhikari A."/>
            <person name="Zheng C.-J."/>
            <person name="Schuster L."/>
            <person name="Cowan T.M."/>
            <person name="Smanski M.J."/>
            <person name="Chevrette M.G."/>
            <person name="de Carvalho L.P.S."/>
            <person name="Shen B."/>
        </authorList>
    </citation>
    <scope>NUCLEOTIDE SEQUENCE</scope>
    <source>
        <strain evidence="1">NPDC080035</strain>
    </source>
</reference>
<sequence>MNVPVYAVVLPHELAPEVIGVYFERAEAEAAAEATDGPAVVDRSILHA</sequence>
<dbReference type="RefSeq" id="WP_348786507.1">
    <property type="nucleotide sequence ID" value="NZ_CP157390.1"/>
</dbReference>
<dbReference type="EMBL" id="CP157390">
    <property type="protein sequence ID" value="XBM46522.1"/>
    <property type="molecule type" value="Genomic_DNA"/>
</dbReference>